<comment type="caution">
    <text evidence="1">The sequence shown here is derived from an EMBL/GenBank/DDBJ whole genome shotgun (WGS) entry which is preliminary data.</text>
</comment>
<protein>
    <recommendedName>
        <fullName evidence="3">Retrotransposon gag domain-containing protein</fullName>
    </recommendedName>
</protein>
<evidence type="ECO:0000313" key="1">
    <source>
        <dbReference type="EMBL" id="GFY87279.1"/>
    </source>
</evidence>
<reference evidence="1 2" key="1">
    <citation type="submission" date="2019-07" db="EMBL/GenBank/DDBJ databases">
        <title>De Novo Assembly of kiwifruit Actinidia rufa.</title>
        <authorList>
            <person name="Sugita-Konishi S."/>
            <person name="Sato K."/>
            <person name="Mori E."/>
            <person name="Abe Y."/>
            <person name="Kisaki G."/>
            <person name="Hamano K."/>
            <person name="Suezawa K."/>
            <person name="Otani M."/>
            <person name="Fukuda T."/>
            <person name="Manabe T."/>
            <person name="Gomi K."/>
            <person name="Tabuchi M."/>
            <person name="Akimitsu K."/>
            <person name="Kataoka I."/>
        </authorList>
    </citation>
    <scope>NUCLEOTIDE SEQUENCE [LARGE SCALE GENOMIC DNA]</scope>
    <source>
        <strain evidence="2">cv. Fuchu</strain>
    </source>
</reference>
<dbReference type="AlphaFoldDB" id="A0A7J0EMR7"/>
<accession>A0A7J0EMR7</accession>
<dbReference type="EMBL" id="BJWL01000005">
    <property type="protein sequence ID" value="GFY87279.1"/>
    <property type="molecule type" value="Genomic_DNA"/>
</dbReference>
<name>A0A7J0EMR7_9ERIC</name>
<proteinExistence type="predicted"/>
<evidence type="ECO:0000313" key="2">
    <source>
        <dbReference type="Proteomes" id="UP000585474"/>
    </source>
</evidence>
<sequence>MASSKQRVSPHRACSRVDLRETLNAKQNQECDLREKLNNRTTTMQVKTIIPARSIACAVVSVQRELVLEKFVPPRFILYNGKSNSRSHIGHVRQMVALWNHMDALMYRVFSSNLGDVGLKWFDKLPAGSIESFHQLTESFVARFYYKHESIERGWLSLDAEEG</sequence>
<evidence type="ECO:0008006" key="3">
    <source>
        <dbReference type="Google" id="ProtNLM"/>
    </source>
</evidence>
<keyword evidence="2" id="KW-1185">Reference proteome</keyword>
<organism evidence="1 2">
    <name type="scientific">Actinidia rufa</name>
    <dbReference type="NCBI Taxonomy" id="165716"/>
    <lineage>
        <taxon>Eukaryota</taxon>
        <taxon>Viridiplantae</taxon>
        <taxon>Streptophyta</taxon>
        <taxon>Embryophyta</taxon>
        <taxon>Tracheophyta</taxon>
        <taxon>Spermatophyta</taxon>
        <taxon>Magnoliopsida</taxon>
        <taxon>eudicotyledons</taxon>
        <taxon>Gunneridae</taxon>
        <taxon>Pentapetalae</taxon>
        <taxon>asterids</taxon>
        <taxon>Ericales</taxon>
        <taxon>Actinidiaceae</taxon>
        <taxon>Actinidia</taxon>
    </lineage>
</organism>
<dbReference type="OrthoDB" id="1685975at2759"/>
<dbReference type="Proteomes" id="UP000585474">
    <property type="component" value="Unassembled WGS sequence"/>
</dbReference>
<gene>
    <name evidence="1" type="ORF">Acr_05g0009180</name>
</gene>